<dbReference type="SUPFAM" id="SSF50494">
    <property type="entry name" value="Trypsin-like serine proteases"/>
    <property type="match status" value="1"/>
</dbReference>
<dbReference type="Gene3D" id="2.40.10.10">
    <property type="entry name" value="Trypsin-like serine proteases"/>
    <property type="match status" value="1"/>
</dbReference>
<proteinExistence type="predicted"/>
<dbReference type="PATRIC" id="fig|864069.3.peg.5421"/>
<dbReference type="OrthoDB" id="1522627at2"/>
<dbReference type="eggNOG" id="COG0265">
    <property type="taxonomic scope" value="Bacteria"/>
</dbReference>
<evidence type="ECO:0000313" key="1">
    <source>
        <dbReference type="EMBL" id="EIM28454.1"/>
    </source>
</evidence>
<sequence length="148" mass="15133">MGGTMRLVPVAGVHLGEGVAAFGFPLTSVLASSGNFTLGNVTALAGIGDDTRFLQISTPVQPGNSGGPLLDENGNFVGVVTSKLNALKTVVAIGDLPQNVNFAIKAGVLATFLESAWVEFQTTSSSTCLSPPDLADVANHLSAFVRCE</sequence>
<name>I4YWW2_9HYPH</name>
<dbReference type="STRING" id="864069.MicloDRAFT_00050390"/>
<accession>I4YWW2</accession>
<gene>
    <name evidence="1" type="ORF">MicloDRAFT_00050390</name>
</gene>
<protein>
    <recommendedName>
        <fullName evidence="3">Trypsin-like serine protease with C-terminal PDZ domain</fullName>
    </recommendedName>
</protein>
<dbReference type="Pfam" id="PF13365">
    <property type="entry name" value="Trypsin_2"/>
    <property type="match status" value="1"/>
</dbReference>
<evidence type="ECO:0000313" key="2">
    <source>
        <dbReference type="Proteomes" id="UP000003947"/>
    </source>
</evidence>
<dbReference type="AlphaFoldDB" id="I4YWW2"/>
<dbReference type="EMBL" id="JH660645">
    <property type="protein sequence ID" value="EIM28454.1"/>
    <property type="molecule type" value="Genomic_DNA"/>
</dbReference>
<dbReference type="Proteomes" id="UP000003947">
    <property type="component" value="Unassembled WGS sequence"/>
</dbReference>
<keyword evidence="2" id="KW-1185">Reference proteome</keyword>
<dbReference type="HOGENOM" id="CLU_1756771_0_0_5"/>
<reference evidence="1 2" key="1">
    <citation type="submission" date="2012-02" db="EMBL/GenBank/DDBJ databases">
        <title>Improved High-Quality Draft sequence of Microvirga sp. WSM3557.</title>
        <authorList>
            <consortium name="US DOE Joint Genome Institute"/>
            <person name="Lucas S."/>
            <person name="Han J."/>
            <person name="Lapidus A."/>
            <person name="Cheng J.-F."/>
            <person name="Goodwin L."/>
            <person name="Pitluck S."/>
            <person name="Peters L."/>
            <person name="Zhang X."/>
            <person name="Detter J.C."/>
            <person name="Han C."/>
            <person name="Tapia R."/>
            <person name="Land M."/>
            <person name="Hauser L."/>
            <person name="Kyrpides N."/>
            <person name="Ivanova N."/>
            <person name="Pagani I."/>
            <person name="Brau L."/>
            <person name="Yates R."/>
            <person name="O'Hara G."/>
            <person name="Rui T."/>
            <person name="Howieson J."/>
            <person name="Reeve W."/>
            <person name="Woyke T."/>
        </authorList>
    </citation>
    <scope>NUCLEOTIDE SEQUENCE [LARGE SCALE GENOMIC DNA]</scope>
    <source>
        <strain evidence="1 2">WSM3557</strain>
    </source>
</reference>
<organism evidence="1 2">
    <name type="scientific">Microvirga lotononidis</name>
    <dbReference type="NCBI Taxonomy" id="864069"/>
    <lineage>
        <taxon>Bacteria</taxon>
        <taxon>Pseudomonadati</taxon>
        <taxon>Pseudomonadota</taxon>
        <taxon>Alphaproteobacteria</taxon>
        <taxon>Hyphomicrobiales</taxon>
        <taxon>Methylobacteriaceae</taxon>
        <taxon>Microvirga</taxon>
    </lineage>
</organism>
<dbReference type="InterPro" id="IPR043504">
    <property type="entry name" value="Peptidase_S1_PA_chymotrypsin"/>
</dbReference>
<dbReference type="InterPro" id="IPR009003">
    <property type="entry name" value="Peptidase_S1_PA"/>
</dbReference>
<evidence type="ECO:0008006" key="3">
    <source>
        <dbReference type="Google" id="ProtNLM"/>
    </source>
</evidence>